<dbReference type="Proteomes" id="UP000270021">
    <property type="component" value="Chromosome"/>
</dbReference>
<proteinExistence type="predicted"/>
<sequence length="305" mass="34123">MPTITTHYGITGPVPFVDVEVTADNRLYVDPHAIRLRRTPQPFANQALECVDTFTHQVTDSIIKGAGATGRRGERLLQRFVEPWETRLGMSAKGFHGHGGADVVGTWIWDVLNNDVEALVRVGILKQIEDLPLFVEGVDRDITSDITTRIIFGPLAQFTQLMIDTYPQFNSAGHKTQAYRKQIWNPIIGDWDEADMTLPVVDGKPLVLVPREWARPTLLMSATRYYETSVLSFAQLEQAVRASDGRLIKTPKDRLKKQSGLGRGRGTNMRITMRAFDNAEDLLATFKAFVAERLDKNDSDGRSAA</sequence>
<dbReference type="EMBL" id="CP034438">
    <property type="protein sequence ID" value="AZN30571.1"/>
    <property type="molecule type" value="Genomic_DNA"/>
</dbReference>
<name>A0A3S8ZB32_9ACTO</name>
<organism evidence="1 2">
    <name type="scientific">Flaviflexus salsibiostraticola</name>
    <dbReference type="NCBI Taxonomy" id="1282737"/>
    <lineage>
        <taxon>Bacteria</taxon>
        <taxon>Bacillati</taxon>
        <taxon>Actinomycetota</taxon>
        <taxon>Actinomycetes</taxon>
        <taxon>Actinomycetales</taxon>
        <taxon>Actinomycetaceae</taxon>
        <taxon>Flaviflexus</taxon>
    </lineage>
</organism>
<evidence type="ECO:0000313" key="2">
    <source>
        <dbReference type="Proteomes" id="UP000270021"/>
    </source>
</evidence>
<dbReference type="OrthoDB" id="6691177at2"/>
<dbReference type="AlphaFoldDB" id="A0A3S8ZB32"/>
<keyword evidence="2" id="KW-1185">Reference proteome</keyword>
<protein>
    <submittedName>
        <fullName evidence="1">Uncharacterized protein</fullName>
    </submittedName>
</protein>
<evidence type="ECO:0000313" key="1">
    <source>
        <dbReference type="EMBL" id="AZN30571.1"/>
    </source>
</evidence>
<dbReference type="RefSeq" id="WP_126041422.1">
    <property type="nucleotide sequence ID" value="NZ_CP034438.1"/>
</dbReference>
<gene>
    <name evidence="1" type="ORF">EJO69_09860</name>
</gene>
<reference evidence="1 2" key="1">
    <citation type="submission" date="2018-12" db="EMBL/GenBank/DDBJ databases">
        <title>Complete genome sequence of Flaviflexus salsibiostraticola KCTC 33148.</title>
        <authorList>
            <person name="Bae J.-W."/>
        </authorList>
    </citation>
    <scope>NUCLEOTIDE SEQUENCE [LARGE SCALE GENOMIC DNA]</scope>
    <source>
        <strain evidence="1 2">KCTC 33148</strain>
    </source>
</reference>
<accession>A0A3S8ZB32</accession>
<dbReference type="KEGG" id="fsl:EJO69_09860"/>